<accession>A0ACC2W2L0</accession>
<protein>
    <submittedName>
        <fullName evidence="1">Uncharacterized protein</fullName>
    </submittedName>
</protein>
<organism evidence="1 2">
    <name type="scientific">Naganishia cerealis</name>
    <dbReference type="NCBI Taxonomy" id="610337"/>
    <lineage>
        <taxon>Eukaryota</taxon>
        <taxon>Fungi</taxon>
        <taxon>Dikarya</taxon>
        <taxon>Basidiomycota</taxon>
        <taxon>Agaricomycotina</taxon>
        <taxon>Tremellomycetes</taxon>
        <taxon>Filobasidiales</taxon>
        <taxon>Filobasidiaceae</taxon>
        <taxon>Naganishia</taxon>
    </lineage>
</organism>
<dbReference type="Proteomes" id="UP001241377">
    <property type="component" value="Unassembled WGS sequence"/>
</dbReference>
<name>A0ACC2W2L0_9TREE</name>
<sequence>MEDNKVLRWRPSEQFRARPESSKRKADPDSPPTENLLFRKKPTTEFGGSGTIKPRPRPRLRAVRACKRCRTLKIKCSGQLPCDSCVKHGAHCIFTDDNNSGEIRQSDLNNSTNSNSGFPKDFIGNQTDYLRQIEVANTDYIIPQSSSPMGPDLHRHQNVLATEFFEKVLDTLPYETRALFSIPPPRYFGWNMLSTQSIITDTLPLPPGLELDQMKYVNYFFHEVNSLYGIIHEPIFRDQLSAFNELAVFNPDETPERFSRATVFRATLYLIYAISIRLLDYGQGIPSSITISNERAAFKYGYSTINHISFEVESFELIQAWLLITIYLRISHNQGSVYMALNRATTMTKLMGLRYEEPILENSSLYEKQRAKRIFWSVFTIERILGLHKGNYGAVNMKYIQRSFPSLHYVSEDDSWLPFPAFALLHVAKIANLVYTMDDAHKYERIDHELDKFFVWLEHNGFANTQLFNNKFSGLAAAQVKLHYYDLIICVHGRVLFNFLGHQVVNEGPSIERVLEACSGIIEVLKQVQAANLLTVPWYNTLLLLFNIGITSLTLLNAGIYIQQSKLMLQSSIDLLTALQLAASAIVPSQNSHMDKVRECLWVLRLANKALALRFEQNRSELFAIGIDHESLEREISMASSNRSENTVHEKNEFDTQLLYPTEPTSNLDTNIPEDIIGDKWLAQWMDFHSSPLQPSIAGDTDADENLWVAQWMNFHSPTKESDLNIYPSL</sequence>
<evidence type="ECO:0000313" key="1">
    <source>
        <dbReference type="EMBL" id="KAJ9104882.1"/>
    </source>
</evidence>
<gene>
    <name evidence="1" type="ORF">QFC19_003845</name>
</gene>
<reference evidence="1" key="1">
    <citation type="submission" date="2023-04" db="EMBL/GenBank/DDBJ databases">
        <title>Draft Genome sequencing of Naganishia species isolated from polar environments using Oxford Nanopore Technology.</title>
        <authorList>
            <person name="Leo P."/>
            <person name="Venkateswaran K."/>
        </authorList>
    </citation>
    <scope>NUCLEOTIDE SEQUENCE</scope>
    <source>
        <strain evidence="1">MNA-CCFEE 5261</strain>
    </source>
</reference>
<keyword evidence="2" id="KW-1185">Reference proteome</keyword>
<evidence type="ECO:0000313" key="2">
    <source>
        <dbReference type="Proteomes" id="UP001241377"/>
    </source>
</evidence>
<proteinExistence type="predicted"/>
<dbReference type="EMBL" id="JASBWR010000038">
    <property type="protein sequence ID" value="KAJ9104882.1"/>
    <property type="molecule type" value="Genomic_DNA"/>
</dbReference>
<comment type="caution">
    <text evidence="1">The sequence shown here is derived from an EMBL/GenBank/DDBJ whole genome shotgun (WGS) entry which is preliminary data.</text>
</comment>